<sequence>MNAFLASALVALSLIQITIAGCPQMPTGVVATNIGGKYSHSSVGGSCPETATCYTKNKVEACYVVTSTPACPRFPAGSKAQSIGPALAETCFIGQCYYKNGYSDCYM</sequence>
<evidence type="ECO:0000313" key="2">
    <source>
        <dbReference type="Proteomes" id="UP000887575"/>
    </source>
</evidence>
<reference evidence="3" key="1">
    <citation type="submission" date="2024-02" db="UniProtKB">
        <authorList>
            <consortium name="WormBaseParasite"/>
        </authorList>
    </citation>
    <scope>IDENTIFICATION</scope>
</reference>
<evidence type="ECO:0000256" key="1">
    <source>
        <dbReference type="SAM" id="SignalP"/>
    </source>
</evidence>
<dbReference type="Proteomes" id="UP000887575">
    <property type="component" value="Unassembled WGS sequence"/>
</dbReference>
<name>A0AAF3F5Q2_9BILA</name>
<protein>
    <recommendedName>
        <fullName evidence="4">Secreted protein</fullName>
    </recommendedName>
</protein>
<dbReference type="WBParaSite" id="MBELARI_LOCUS21092">
    <property type="protein sequence ID" value="MBELARI_LOCUS21092"/>
    <property type="gene ID" value="MBELARI_LOCUS21092"/>
</dbReference>
<organism evidence="2 3">
    <name type="scientific">Mesorhabditis belari</name>
    <dbReference type="NCBI Taxonomy" id="2138241"/>
    <lineage>
        <taxon>Eukaryota</taxon>
        <taxon>Metazoa</taxon>
        <taxon>Ecdysozoa</taxon>
        <taxon>Nematoda</taxon>
        <taxon>Chromadorea</taxon>
        <taxon>Rhabditida</taxon>
        <taxon>Rhabditina</taxon>
        <taxon>Rhabditomorpha</taxon>
        <taxon>Rhabditoidea</taxon>
        <taxon>Rhabditidae</taxon>
        <taxon>Mesorhabditinae</taxon>
        <taxon>Mesorhabditis</taxon>
    </lineage>
</organism>
<feature type="chain" id="PRO_5041916947" description="Secreted protein" evidence="1">
    <location>
        <begin position="21"/>
        <end position="107"/>
    </location>
</feature>
<proteinExistence type="predicted"/>
<feature type="signal peptide" evidence="1">
    <location>
        <begin position="1"/>
        <end position="20"/>
    </location>
</feature>
<evidence type="ECO:0008006" key="4">
    <source>
        <dbReference type="Google" id="ProtNLM"/>
    </source>
</evidence>
<dbReference type="AlphaFoldDB" id="A0AAF3F5Q2"/>
<evidence type="ECO:0000313" key="3">
    <source>
        <dbReference type="WBParaSite" id="MBELARI_LOCUS21092"/>
    </source>
</evidence>
<accession>A0AAF3F5Q2</accession>
<keyword evidence="2" id="KW-1185">Reference proteome</keyword>
<keyword evidence="1" id="KW-0732">Signal</keyword>